<accession>M8AVV4</accession>
<gene>
    <name evidence="1" type="ORF">TRIUR3_23531</name>
</gene>
<organism evidence="1">
    <name type="scientific">Triticum urartu</name>
    <name type="common">Red wild einkorn</name>
    <name type="synonym">Crithodium urartu</name>
    <dbReference type="NCBI Taxonomy" id="4572"/>
    <lineage>
        <taxon>Eukaryota</taxon>
        <taxon>Viridiplantae</taxon>
        <taxon>Streptophyta</taxon>
        <taxon>Embryophyta</taxon>
        <taxon>Tracheophyta</taxon>
        <taxon>Spermatophyta</taxon>
        <taxon>Magnoliopsida</taxon>
        <taxon>Liliopsida</taxon>
        <taxon>Poales</taxon>
        <taxon>Poaceae</taxon>
        <taxon>BOP clade</taxon>
        <taxon>Pooideae</taxon>
        <taxon>Triticodae</taxon>
        <taxon>Triticeae</taxon>
        <taxon>Triticinae</taxon>
        <taxon>Triticum</taxon>
    </lineage>
</organism>
<reference evidence="1" key="1">
    <citation type="journal article" date="2013" name="Nature">
        <title>Draft genome of the wheat A-genome progenitor Triticum urartu.</title>
        <authorList>
            <person name="Ling H.Q."/>
            <person name="Zhao S."/>
            <person name="Liu D."/>
            <person name="Wang J."/>
            <person name="Sun H."/>
            <person name="Zhang C."/>
            <person name="Fan H."/>
            <person name="Li D."/>
            <person name="Dong L."/>
            <person name="Tao Y."/>
            <person name="Gao C."/>
            <person name="Wu H."/>
            <person name="Li Y."/>
            <person name="Cui Y."/>
            <person name="Guo X."/>
            <person name="Zheng S."/>
            <person name="Wang B."/>
            <person name="Yu K."/>
            <person name="Liang Q."/>
            <person name="Yang W."/>
            <person name="Lou X."/>
            <person name="Chen J."/>
            <person name="Feng M."/>
            <person name="Jian J."/>
            <person name="Zhang X."/>
            <person name="Luo G."/>
            <person name="Jiang Y."/>
            <person name="Liu J."/>
            <person name="Wang Z."/>
            <person name="Sha Y."/>
            <person name="Zhang B."/>
            <person name="Wu H."/>
            <person name="Tang D."/>
            <person name="Shen Q."/>
            <person name="Xue P."/>
            <person name="Zou S."/>
            <person name="Wang X."/>
            <person name="Liu X."/>
            <person name="Wang F."/>
            <person name="Yang Y."/>
            <person name="An X."/>
            <person name="Dong Z."/>
            <person name="Zhang K."/>
            <person name="Zhang X."/>
            <person name="Luo M.C."/>
            <person name="Dvorak J."/>
            <person name="Tong Y."/>
            <person name="Wang J."/>
            <person name="Yang H."/>
            <person name="Li Z."/>
            <person name="Wang D."/>
            <person name="Zhang A."/>
            <person name="Wang J."/>
        </authorList>
    </citation>
    <scope>NUCLEOTIDE SEQUENCE</scope>
</reference>
<dbReference type="OMA" id="GRMLNHR"/>
<protein>
    <submittedName>
        <fullName evidence="1">Uncharacterized protein</fullName>
    </submittedName>
</protein>
<dbReference type="AlphaFoldDB" id="M8AVV4"/>
<evidence type="ECO:0000313" key="1">
    <source>
        <dbReference type="EMBL" id="EMS65184.1"/>
    </source>
</evidence>
<dbReference type="EMBL" id="KD046930">
    <property type="protein sequence ID" value="EMS65184.1"/>
    <property type="molecule type" value="Genomic_DNA"/>
</dbReference>
<name>M8AVV4_TRIUA</name>
<sequence length="113" mass="11750">MGVHLALRMLLEEERDGGNLLCWGGWFGRRRVLLEEGGGDNGVFTGVGSRDGGTVAGVGGGEGGAIIPASVDVASVPTIQSNGQQAWLLGRMLNHRDMSEEIDFILADGTGAI</sequence>
<proteinExistence type="predicted"/>